<dbReference type="Proteomes" id="UP000239757">
    <property type="component" value="Unassembled WGS sequence"/>
</dbReference>
<dbReference type="EMBL" id="KZ664440">
    <property type="protein sequence ID" value="PPS05547.1"/>
    <property type="molecule type" value="Genomic_DNA"/>
</dbReference>
<sequence>METNIPLCSFDSREEKKTKRRNGASALREDSEKKPSILRELQENKLREALEEASEDGNNGRPRSLARLCAQNEFLILLPLLQTVFFALKIQSCFFQVHYSVPQVSSY</sequence>
<organism evidence="2 3">
    <name type="scientific">Gossypium barbadense</name>
    <name type="common">Sea Island cotton</name>
    <name type="synonym">Hibiscus barbadensis</name>
    <dbReference type="NCBI Taxonomy" id="3634"/>
    <lineage>
        <taxon>Eukaryota</taxon>
        <taxon>Viridiplantae</taxon>
        <taxon>Streptophyta</taxon>
        <taxon>Embryophyta</taxon>
        <taxon>Tracheophyta</taxon>
        <taxon>Spermatophyta</taxon>
        <taxon>Magnoliopsida</taxon>
        <taxon>eudicotyledons</taxon>
        <taxon>Gunneridae</taxon>
        <taxon>Pentapetalae</taxon>
        <taxon>rosids</taxon>
        <taxon>malvids</taxon>
        <taxon>Malvales</taxon>
        <taxon>Malvaceae</taxon>
        <taxon>Malvoideae</taxon>
        <taxon>Gossypium</taxon>
    </lineage>
</organism>
<proteinExistence type="predicted"/>
<dbReference type="OrthoDB" id="1936384at2759"/>
<reference evidence="2 3" key="1">
    <citation type="submission" date="2015-01" db="EMBL/GenBank/DDBJ databases">
        <title>Genome of allotetraploid Gossypium barbadense reveals genomic plasticity and fiber elongation in cotton evolution.</title>
        <authorList>
            <person name="Chen X."/>
            <person name="Liu X."/>
            <person name="Zhao B."/>
            <person name="Zheng H."/>
            <person name="Hu Y."/>
            <person name="Lu G."/>
            <person name="Yang C."/>
            <person name="Chen J."/>
            <person name="Shan C."/>
            <person name="Zhang L."/>
            <person name="Zhou Y."/>
            <person name="Wang L."/>
            <person name="Guo W."/>
            <person name="Bai Y."/>
            <person name="Ruan J."/>
            <person name="Shangguan X."/>
            <person name="Mao Y."/>
            <person name="Jiang J."/>
            <person name="Zhu Y."/>
            <person name="Lei J."/>
            <person name="Kang H."/>
            <person name="Chen S."/>
            <person name="He X."/>
            <person name="Wang R."/>
            <person name="Wang Y."/>
            <person name="Chen J."/>
            <person name="Wang L."/>
            <person name="Yu S."/>
            <person name="Wang B."/>
            <person name="Wei J."/>
            <person name="Song S."/>
            <person name="Lu X."/>
            <person name="Gao Z."/>
            <person name="Gu W."/>
            <person name="Deng X."/>
            <person name="Ma D."/>
            <person name="Wang S."/>
            <person name="Liang W."/>
            <person name="Fang L."/>
            <person name="Cai C."/>
            <person name="Zhu X."/>
            <person name="Zhou B."/>
            <person name="Zhang Y."/>
            <person name="Chen Z."/>
            <person name="Xu S."/>
            <person name="Zhu R."/>
            <person name="Wang S."/>
            <person name="Zhang T."/>
            <person name="Zhao G."/>
        </authorList>
    </citation>
    <scope>NUCLEOTIDE SEQUENCE [LARGE SCALE GENOMIC DNA]</scope>
    <source>
        <strain evidence="3">cv. Xinhai21</strain>
        <tissue evidence="2">Leaf</tissue>
    </source>
</reference>
<evidence type="ECO:0000313" key="3">
    <source>
        <dbReference type="Proteomes" id="UP000239757"/>
    </source>
</evidence>
<name>A0A2P5XQD0_GOSBA</name>
<feature type="region of interest" description="Disordered" evidence="1">
    <location>
        <begin position="1"/>
        <end position="34"/>
    </location>
</feature>
<protein>
    <submittedName>
        <fullName evidence="2">Uncharacterized protein</fullName>
    </submittedName>
</protein>
<evidence type="ECO:0000256" key="1">
    <source>
        <dbReference type="SAM" id="MobiDB-lite"/>
    </source>
</evidence>
<gene>
    <name evidence="2" type="ORF">GOBAR_AA15100</name>
</gene>
<dbReference type="AlphaFoldDB" id="A0A2P5XQD0"/>
<accession>A0A2P5XQD0</accession>
<evidence type="ECO:0000313" key="2">
    <source>
        <dbReference type="EMBL" id="PPS05547.1"/>
    </source>
</evidence>